<dbReference type="EMBL" id="CAEZTT010000090">
    <property type="protein sequence ID" value="CAB4579459.1"/>
    <property type="molecule type" value="Genomic_DNA"/>
</dbReference>
<sequence>MLRETIDSIQKTLEAGFENPNIVYGLAAVLIFYTTFFYNNTPKIVADTIHNEIGRLVFLALIALVTYYSPLIGILLAIVYITSAHGKEGFDNKAPVKCGDLAAVVKTSVKKLNVDLPSKYTSVDDVKQGLTTNNQTVFKQTVADLKESCAATGYANEMKSEISNPWPTSNGASADMVTQNRAVNTGGAVSDGPLGTTSLPLAQTTIDSTLASGGSRDLQAVAGSTSGATEENTAVSDMAAPSYSEEPFAVNMGGVLAIDGNEGISGFSSFMGGGFGSSGFASL</sequence>
<keyword evidence="1" id="KW-0812">Transmembrane</keyword>
<dbReference type="AlphaFoldDB" id="A0A6J6EVS8"/>
<reference evidence="2" key="1">
    <citation type="submission" date="2020-05" db="EMBL/GenBank/DDBJ databases">
        <authorList>
            <person name="Chiriac C."/>
            <person name="Salcher M."/>
            <person name="Ghai R."/>
            <person name="Kavagutti S V."/>
        </authorList>
    </citation>
    <scope>NUCLEOTIDE SEQUENCE</scope>
</reference>
<accession>A0A6J6EVS8</accession>
<gene>
    <name evidence="2" type="ORF">UFOPK1726_00803</name>
</gene>
<feature type="transmembrane region" description="Helical" evidence="1">
    <location>
        <begin position="58"/>
        <end position="81"/>
    </location>
</feature>
<keyword evidence="1" id="KW-0472">Membrane</keyword>
<keyword evidence="1" id="KW-1133">Transmembrane helix</keyword>
<feature type="transmembrane region" description="Helical" evidence="1">
    <location>
        <begin position="21"/>
        <end position="38"/>
    </location>
</feature>
<evidence type="ECO:0000256" key="1">
    <source>
        <dbReference type="SAM" id="Phobius"/>
    </source>
</evidence>
<proteinExistence type="predicted"/>
<organism evidence="2">
    <name type="scientific">freshwater metagenome</name>
    <dbReference type="NCBI Taxonomy" id="449393"/>
    <lineage>
        <taxon>unclassified sequences</taxon>
        <taxon>metagenomes</taxon>
        <taxon>ecological metagenomes</taxon>
    </lineage>
</organism>
<name>A0A6J6EVS8_9ZZZZ</name>
<evidence type="ECO:0000313" key="2">
    <source>
        <dbReference type="EMBL" id="CAB4579459.1"/>
    </source>
</evidence>
<protein>
    <submittedName>
        <fullName evidence="2">Unannotated protein</fullName>
    </submittedName>
</protein>